<dbReference type="RefSeq" id="XP_029219668.1">
    <property type="nucleotide sequence ID" value="XM_029363745.1"/>
</dbReference>
<feature type="compositionally biased region" description="Basic and acidic residues" evidence="10">
    <location>
        <begin position="442"/>
        <end position="454"/>
    </location>
</feature>
<comment type="subcellular location">
    <subcellularLocation>
        <location evidence="1">Secreted</location>
    </subcellularLocation>
</comment>
<feature type="compositionally biased region" description="Basic residues" evidence="10">
    <location>
        <begin position="2921"/>
        <end position="2931"/>
    </location>
</feature>
<evidence type="ECO:0000256" key="7">
    <source>
        <dbReference type="ARBA" id="ARBA00023157"/>
    </source>
</evidence>
<feature type="compositionally biased region" description="Basic and acidic residues" evidence="10">
    <location>
        <begin position="1462"/>
        <end position="1474"/>
    </location>
</feature>
<evidence type="ECO:0000256" key="12">
    <source>
        <dbReference type="SAM" id="SignalP"/>
    </source>
</evidence>
<feature type="region of interest" description="Disordered" evidence="10">
    <location>
        <begin position="2106"/>
        <end position="2143"/>
    </location>
</feature>
<feature type="compositionally biased region" description="Low complexity" evidence="10">
    <location>
        <begin position="643"/>
        <end position="687"/>
    </location>
</feature>
<dbReference type="Pfam" id="PF03415">
    <property type="entry name" value="Peptidase_C11"/>
    <property type="match status" value="1"/>
</dbReference>
<feature type="compositionally biased region" description="Pro residues" evidence="10">
    <location>
        <begin position="588"/>
        <end position="620"/>
    </location>
</feature>
<feature type="compositionally biased region" description="Low complexity" evidence="10">
    <location>
        <begin position="235"/>
        <end position="260"/>
    </location>
</feature>
<sequence length="2977" mass="314424">MEKLACFRRLLAVFSVLLLAVTSAAAPFAGVAADVTPPTRPDLPRSLLSSPPSSLPSLSPSDAATSSSIPASQQPSADCAVCLFPFPARSSRSFPFFADSNWAPAMSSPSRASSAPVRASLASWGVCWPSLFSPFSSLFPSLPSPSSLLSGLPVLLLGSAASPLESPQRKRRSRSGDRGDEREEEETKKKRRGKPREEAPEHSEDEVQTALPAGAQATRTRPEELPASAAPTVGASPPSHTSVLSSPSSASASSSSASTPSPLPSPSPSPSPSSLAATACHFSCLSCARPGSREACLSCPHQVSSPSDAIAFFSPPSAPCAPAPLSPPLLSPPAESPVSPLSEAFLSRVSSASSRPSALLLRRLPHVLTPMFRDGSGLCVPVAVGASELGADTQSHEGDASSCDLSSLSPSTSSSSCAFASASAGSAASSSFSGLSPAPESPPRKEEVAEKARERERAWAQLQGHCHPSCVTCRADCCFQKADNCLSCDVASSSLRRLYPDGTGRCLRIRRQRRDDAASLPLASFPLAAAGRGATDAEQGDAWSASQDWLASLTGLLDVESSWELIADHRSPPPSSPASPSPSSVSPPSSPASPSPSPASPPSSPASPSPSPASPSPSPASPSSASLPASSSSVPTSPPSAPTSPSSAPASSPSSAFPSSPPSSSYPEPSSSTSSTARPPPASTAGALPSAAASAAVPPLLSAFSSSPFALPSASSSLCGSLPASAAALPALHFLHLFFLHADNNLEESALLDLEELLNPYIGRRALHAILAAHHSGVSGSGSPGGAASEAHRQLAAHLALAQIYVVALLDRPKAGSPSKASDASLGRVHVCGNLSYTQKGPIRTRGSKTFFVDEAWQGTVELSSESAYELLRVKTQDGRFEWMLLRDHGDVDMNSPAVLASFIQRNLDLFPSKHAALTLWNHGSAWVGFGDDESSADHAPMSLQDIAQGLQKGLRGSERGKKDLAFKFSVLGFDACLMASYDVLEAVAPFAHFVIASEDNEPGHGWNYHLTDPTTLFLDAEGDSTSRPASAPPSPRRPFFSSASASRGEASLSAVAFAASPFRLSTAYEYASRFIASYALHPRSSVALTLSLIEVKAFLAFKHKFEEVMDHLFACGGSSISSLVRRALAGSFTVRGCEMVSLCSCFDLFDFLDNLLRLLAAQHRPPAAGFASSAAAPTGGRRRTGAPLLALAEKVARLRRLLKAMVVMEVGGREEGRYSGLSMYFPDPNMQLNCKNTRGASLWADHYQRAIRSRYASFVKSVRGNRLGSVCYFSPSLSAASPVAGAPPQAAEEAREDGAAADALRQGYESQPFVVLEARLLQGRRQAGRDLVGLAAVAPSSLIFALMFRGFVSELRASTPQERLSPNLDEMPDVYPAPRDAPSSNSSSVSPAPSPAPSPASSSSAAAAALGASGAAEAGGARGARDLRVVVKVFSTLQASITDLSDVDWSLPLVDEEAGDREESLPPEERGRETNAVSAAAAGGRPARGDAKGTWGFASPVAGSAASAPFLVRPSAAEGAEAAARVEGSGERRHDRSSDGAVRVSEGYRFSAAGDARVPHLSAEKRRKGGETSKGTAEKARGGRAKQRPVSISVAESWWDERVWVLRQRQGVLPAFKDPRRRLAAETGRNGREAVRESETGEEGESGADDPDREERRKYARRAPPPPPPPVSPLLTAGATPQERGGERRQIAGETAAPMRDSSAKKEQDTAAAREAGGETGNELADQLLTRGPWRWTWQPRDSGAEGQGAAPGRQEAGSREAAAGVGDNPEGVAEEDSGDLALGEHQPGEEGDFLESLLVAMQDVPESPTRRTTEARRIFTFPFIFYQDAKALECAHRRTQLSATRRPKARNEEAAKGASVSVAPSLSPLPSSDPLVSSSDAVTTLSASSSFSSFSFLSSSLSAQRPSVAAARRLDTPERDRAETARDGETPAAAVGEARHAEEHAEERISVGRQPPPHPHLPLPPAFSSGPRSPPTGRTARKRQSAASFFSRPVVISSETLVSLPESGALRQLQSRPRGAQAPASPVPSPLAPAGSAPPPEASAGVFGDEDGKPCGERAYLLGEIEGDKVSKIALYVVAGNMSAERPRSSGGILQPIQKLFTFERRHSSSSGASSSSSASSSSPRGRRLGAEAGAEEVQSRESWFQAHLAEAIREDRDAQSFLSLPRGGARARAEGEGLTLGAANRAETSSADRRTREQPDDGGSGESEGRERDERVAQWDGITMEEMAVEALFLWGEAEDVGELEVVSISRSSYARTRLARSAAATQSEKPRRAGARDSSSSEREREEASDAQQSGRTTEDGVREASAETRHILGFVMQSVAEERGGFLLSLPHAEARDDETSPVSFFSSLFPFGGEARAKEPQKEAACPPEWIGDSICDPPCDKPEFFSDGGDCPHRSSLGRLWIDQQQAASPPVTSTVWITAAGSYRCRCRTGYEGDGLNCRDIDECADEKNAPCHPLALCVNTNGGFRCICKAEHLGDGITFCVPQAELTGQEAIGGSPESFSACAGKDGRSLCPGTLHCRPDGSCGCNEGYVQTADDSCEDIDECDEGLAACAPASLAVCINTEGGYFCSCREGYEGDGRQCVKGPSVLHARLVVSVDFRRTMEKEGNEDGFALLFRRSLSQAIPSLSLDRVEVVEVKEGSVVLLLRVHPASSTRHASPRRPAAEVRAAGAAQAEGRKRGEADAVERKDAETPQEEGGSARDEAPLTAAEVLLALQSQLEEPTSPLRTGPFAEYAAVSSLDEYRFLTKAQAYGAVDLLDILTSWLPAWITENIPRAVIVAVELGLALVLLLVLFNCCVKCCRRRTKQQSGSARTVSKRRLAPVCCCCAGDLSTSEDEQELAYPPRRPSLAQRPPSRSHEASMHALSRAASASRFDDRAEAAWRQFGDTETEIVQDPGDLYAARGRIGEREDRKRRQGRGGRRARSRGEGVDARRPTDAETLERIRHLEAYHRHVIAEEQRQKRLARSTYT</sequence>
<feature type="region of interest" description="Disordered" evidence="10">
    <location>
        <begin position="1459"/>
        <end position="1491"/>
    </location>
</feature>
<organism evidence="14 15">
    <name type="scientific">Besnoitia besnoiti</name>
    <name type="common">Apicomplexan protozoan</name>
    <dbReference type="NCBI Taxonomy" id="94643"/>
    <lineage>
        <taxon>Eukaryota</taxon>
        <taxon>Sar</taxon>
        <taxon>Alveolata</taxon>
        <taxon>Apicomplexa</taxon>
        <taxon>Conoidasida</taxon>
        <taxon>Coccidia</taxon>
        <taxon>Eucoccidiorida</taxon>
        <taxon>Eimeriorina</taxon>
        <taxon>Sarcocystidae</taxon>
        <taxon>Besnoitia</taxon>
    </lineage>
</organism>
<evidence type="ECO:0000256" key="1">
    <source>
        <dbReference type="ARBA" id="ARBA00004613"/>
    </source>
</evidence>
<dbReference type="PANTHER" id="PTHR37835">
    <property type="entry name" value="ALPHA-CLOSTRIPAIN"/>
    <property type="match status" value="1"/>
</dbReference>
<dbReference type="SUPFAM" id="SSF57184">
    <property type="entry name" value="Growth factor receptor domain"/>
    <property type="match status" value="1"/>
</dbReference>
<dbReference type="CDD" id="cd00054">
    <property type="entry name" value="EGF_CA"/>
    <property type="match status" value="2"/>
</dbReference>
<feature type="region of interest" description="Disordered" evidence="10">
    <location>
        <begin position="2160"/>
        <end position="2221"/>
    </location>
</feature>
<feature type="compositionally biased region" description="Basic and acidic residues" evidence="10">
    <location>
        <begin position="2193"/>
        <end position="2202"/>
    </location>
</feature>
<dbReference type="PROSITE" id="PS00010">
    <property type="entry name" value="ASX_HYDROXYL"/>
    <property type="match status" value="2"/>
</dbReference>
<feature type="signal peptide" evidence="12">
    <location>
        <begin position="1"/>
        <end position="25"/>
    </location>
</feature>
<evidence type="ECO:0000256" key="8">
    <source>
        <dbReference type="ARBA" id="ARBA00023180"/>
    </source>
</evidence>
<dbReference type="STRING" id="94643.A0A2A9MCQ7"/>
<feature type="transmembrane region" description="Helical" evidence="11">
    <location>
        <begin position="2783"/>
        <end position="2805"/>
    </location>
</feature>
<feature type="compositionally biased region" description="Pro residues" evidence="10">
    <location>
        <begin position="261"/>
        <end position="271"/>
    </location>
</feature>
<dbReference type="Gene3D" id="3.40.50.11970">
    <property type="match status" value="1"/>
</dbReference>
<feature type="compositionally biased region" description="Pro residues" evidence="10">
    <location>
        <begin position="2027"/>
        <end position="2043"/>
    </location>
</feature>
<keyword evidence="11" id="KW-1133">Transmembrane helix</keyword>
<feature type="region of interest" description="Disordered" evidence="10">
    <location>
        <begin position="2010"/>
        <end position="2055"/>
    </location>
</feature>
<keyword evidence="6" id="KW-0106">Calcium</keyword>
<reference evidence="14 15" key="1">
    <citation type="submission" date="2017-09" db="EMBL/GenBank/DDBJ databases">
        <title>Genome sequencing of Besnoitia besnoiti strain Bb-Ger1.</title>
        <authorList>
            <person name="Schares G."/>
            <person name="Venepally P."/>
            <person name="Lorenzi H.A."/>
        </authorList>
    </citation>
    <scope>NUCLEOTIDE SEQUENCE [LARGE SCALE GENOMIC DNA]</scope>
    <source>
        <strain evidence="14 15">Bb-Ger1</strain>
    </source>
</reference>
<feature type="compositionally biased region" description="Low complexity" evidence="10">
    <location>
        <begin position="44"/>
        <end position="73"/>
    </location>
</feature>
<evidence type="ECO:0000256" key="9">
    <source>
        <dbReference type="PROSITE-ProRule" id="PRU00076"/>
    </source>
</evidence>
<dbReference type="VEuPathDB" id="ToxoDB:BESB_053100"/>
<dbReference type="OrthoDB" id="339125at2759"/>
<dbReference type="InterPro" id="IPR000152">
    <property type="entry name" value="EGF-type_Asp/Asn_hydroxyl_site"/>
</dbReference>
<dbReference type="InterPro" id="IPR000742">
    <property type="entry name" value="EGF"/>
</dbReference>
<evidence type="ECO:0000313" key="14">
    <source>
        <dbReference type="EMBL" id="PFH35659.1"/>
    </source>
</evidence>
<dbReference type="PROSITE" id="PS01187">
    <property type="entry name" value="EGF_CA"/>
    <property type="match status" value="2"/>
</dbReference>
<keyword evidence="2" id="KW-0964">Secreted</keyword>
<feature type="disulfide bond" evidence="9">
    <location>
        <begin position="2559"/>
        <end position="2576"/>
    </location>
</feature>
<dbReference type="PANTHER" id="PTHR37835:SF1">
    <property type="entry name" value="ALPHA-CLOSTRIPAIN"/>
    <property type="match status" value="1"/>
</dbReference>
<evidence type="ECO:0000256" key="11">
    <source>
        <dbReference type="SAM" id="Phobius"/>
    </source>
</evidence>
<feature type="compositionally biased region" description="Acidic residues" evidence="10">
    <location>
        <begin position="1641"/>
        <end position="1653"/>
    </location>
</feature>
<keyword evidence="11" id="KW-0472">Membrane</keyword>
<feature type="compositionally biased region" description="Basic and acidic residues" evidence="10">
    <location>
        <begin position="174"/>
        <end position="188"/>
    </location>
</feature>
<feature type="region of interest" description="Disordered" evidence="10">
    <location>
        <begin position="1841"/>
        <end position="1880"/>
    </location>
</feature>
<feature type="compositionally biased region" description="Low complexity" evidence="10">
    <location>
        <begin position="2869"/>
        <end position="2878"/>
    </location>
</feature>
<feature type="compositionally biased region" description="Basic and acidic residues" evidence="10">
    <location>
        <begin position="2932"/>
        <end position="2946"/>
    </location>
</feature>
<feature type="compositionally biased region" description="Basic and acidic residues" evidence="10">
    <location>
        <begin position="2210"/>
        <end position="2220"/>
    </location>
</feature>
<evidence type="ECO:0000313" key="15">
    <source>
        <dbReference type="Proteomes" id="UP000224006"/>
    </source>
</evidence>
<evidence type="ECO:0000256" key="2">
    <source>
        <dbReference type="ARBA" id="ARBA00022525"/>
    </source>
</evidence>
<feature type="compositionally biased region" description="Basic and acidic residues" evidence="10">
    <location>
        <begin position="1625"/>
        <end position="1640"/>
    </location>
</feature>
<dbReference type="GO" id="GO:0005509">
    <property type="term" value="F:calcium ion binding"/>
    <property type="evidence" value="ECO:0007669"/>
    <property type="project" value="InterPro"/>
</dbReference>
<feature type="compositionally biased region" description="Low complexity" evidence="10">
    <location>
        <begin position="2672"/>
        <end position="2681"/>
    </location>
</feature>
<evidence type="ECO:0000256" key="4">
    <source>
        <dbReference type="ARBA" id="ARBA00022729"/>
    </source>
</evidence>
<feature type="region of interest" description="Disordered" evidence="10">
    <location>
        <begin position="2901"/>
        <end position="2946"/>
    </location>
</feature>
<keyword evidence="11" id="KW-0812">Transmembrane</keyword>
<dbReference type="GeneID" id="40310239"/>
<feature type="compositionally biased region" description="Low complexity" evidence="10">
    <location>
        <begin position="1377"/>
        <end position="1392"/>
    </location>
</feature>
<dbReference type="InterPro" id="IPR024731">
    <property type="entry name" value="NELL2-like_EGF"/>
</dbReference>
<dbReference type="GO" id="GO:0005576">
    <property type="term" value="C:extracellular region"/>
    <property type="evidence" value="ECO:0007669"/>
    <property type="project" value="UniProtKB-SubCell"/>
</dbReference>
<feature type="chain" id="PRO_5012405606" description="EGF-like domain-containing protein" evidence="12">
    <location>
        <begin position="26"/>
        <end position="2977"/>
    </location>
</feature>
<dbReference type="InterPro" id="IPR018097">
    <property type="entry name" value="EGF_Ca-bd_CS"/>
</dbReference>
<feature type="region of interest" description="Disordered" evidence="10">
    <location>
        <begin position="2260"/>
        <end position="2309"/>
    </location>
</feature>
<dbReference type="Pfam" id="PF12947">
    <property type="entry name" value="EGF_3"/>
    <property type="match status" value="1"/>
</dbReference>
<feature type="compositionally biased region" description="Low complexity" evidence="10">
    <location>
        <begin position="2111"/>
        <end position="2125"/>
    </location>
</feature>
<feature type="region of interest" description="Disordered" evidence="10">
    <location>
        <begin position="1908"/>
        <end position="1989"/>
    </location>
</feature>
<feature type="region of interest" description="Disordered" evidence="10">
    <location>
        <begin position="42"/>
        <end position="73"/>
    </location>
</feature>
<feature type="domain" description="EGF-like" evidence="13">
    <location>
        <begin position="2548"/>
        <end position="2590"/>
    </location>
</feature>
<feature type="compositionally biased region" description="Low complexity" evidence="10">
    <location>
        <begin position="621"/>
        <end position="635"/>
    </location>
</feature>
<evidence type="ECO:0000256" key="10">
    <source>
        <dbReference type="SAM" id="MobiDB-lite"/>
    </source>
</evidence>
<feature type="region of interest" description="Disordered" evidence="10">
    <location>
        <begin position="1523"/>
        <end position="1592"/>
    </location>
</feature>
<feature type="compositionally biased region" description="Low complexity" evidence="10">
    <location>
        <begin position="1860"/>
        <end position="1880"/>
    </location>
</feature>
<feature type="domain" description="EGF-like" evidence="13">
    <location>
        <begin position="2448"/>
        <end position="2490"/>
    </location>
</feature>
<accession>A0A2A9MCQ7</accession>
<evidence type="ECO:0000256" key="5">
    <source>
        <dbReference type="ARBA" id="ARBA00022737"/>
    </source>
</evidence>
<dbReference type="InterPro" id="IPR001881">
    <property type="entry name" value="EGF-like_Ca-bd_dom"/>
</dbReference>
<dbReference type="Pfam" id="PF07645">
    <property type="entry name" value="EGF_CA"/>
    <property type="match status" value="1"/>
</dbReference>
<feature type="compositionally biased region" description="Pro residues" evidence="10">
    <location>
        <begin position="1664"/>
        <end position="1673"/>
    </location>
</feature>
<dbReference type="Pfam" id="PF12662">
    <property type="entry name" value="cEGF"/>
    <property type="match status" value="1"/>
</dbReference>
<keyword evidence="7 9" id="KW-1015">Disulfide bond</keyword>
<dbReference type="Gene3D" id="2.10.25.10">
    <property type="entry name" value="Laminin"/>
    <property type="match status" value="3"/>
</dbReference>
<feature type="compositionally biased region" description="Pro residues" evidence="10">
    <location>
        <begin position="1956"/>
        <end position="1967"/>
    </location>
</feature>
<dbReference type="EMBL" id="NWUJ01000004">
    <property type="protein sequence ID" value="PFH35659.1"/>
    <property type="molecule type" value="Genomic_DNA"/>
</dbReference>
<feature type="compositionally biased region" description="Basic and acidic residues" evidence="10">
    <location>
        <begin position="2682"/>
        <end position="2698"/>
    </location>
</feature>
<protein>
    <recommendedName>
        <fullName evidence="13">EGF-like domain-containing protein</fullName>
    </recommendedName>
</protein>
<dbReference type="SMART" id="SM00179">
    <property type="entry name" value="EGF_CA"/>
    <property type="match status" value="2"/>
</dbReference>
<feature type="region of interest" description="Disordered" evidence="10">
    <location>
        <begin position="2844"/>
        <end position="2878"/>
    </location>
</feature>
<gene>
    <name evidence="14" type="ORF">BESB_053100</name>
</gene>
<feature type="region of interest" description="Disordered" evidence="10">
    <location>
        <begin position="1022"/>
        <end position="1043"/>
    </location>
</feature>
<dbReference type="KEGG" id="bbes:BESB_053100"/>
<keyword evidence="5" id="KW-0677">Repeat</keyword>
<feature type="region of interest" description="Disordered" evidence="10">
    <location>
        <begin position="567"/>
        <end position="687"/>
    </location>
</feature>
<feature type="region of interest" description="Disordered" evidence="10">
    <location>
        <begin position="1625"/>
        <end position="1790"/>
    </location>
</feature>
<feature type="compositionally biased region" description="Basic and acidic residues" evidence="10">
    <location>
        <begin position="1914"/>
        <end position="1931"/>
    </location>
</feature>
<evidence type="ECO:0000256" key="3">
    <source>
        <dbReference type="ARBA" id="ARBA00022536"/>
    </source>
</evidence>
<keyword evidence="4 12" id="KW-0732">Signal</keyword>
<dbReference type="InterPro" id="IPR009030">
    <property type="entry name" value="Growth_fac_rcpt_cys_sf"/>
</dbReference>
<dbReference type="InterPro" id="IPR049883">
    <property type="entry name" value="NOTCH1_EGF-like"/>
</dbReference>
<feature type="region of interest" description="Disordered" evidence="10">
    <location>
        <begin position="162"/>
        <end position="274"/>
    </location>
</feature>
<evidence type="ECO:0000259" key="13">
    <source>
        <dbReference type="PROSITE" id="PS50026"/>
    </source>
</evidence>
<feature type="compositionally biased region" description="Low complexity" evidence="10">
    <location>
        <begin position="1477"/>
        <end position="1486"/>
    </location>
</feature>
<comment type="caution">
    <text evidence="9">Lacks conserved residue(s) required for the propagation of feature annotation.</text>
</comment>
<dbReference type="PROSITE" id="PS50026">
    <property type="entry name" value="EGF_3"/>
    <property type="match status" value="2"/>
</dbReference>
<dbReference type="SMART" id="SM00181">
    <property type="entry name" value="EGF"/>
    <property type="match status" value="4"/>
</dbReference>
<keyword evidence="3 9" id="KW-0245">EGF-like domain</keyword>
<feature type="compositionally biased region" description="Low complexity" evidence="10">
    <location>
        <begin position="428"/>
        <end position="438"/>
    </location>
</feature>
<dbReference type="InterPro" id="IPR026823">
    <property type="entry name" value="cEGF"/>
</dbReference>
<name>A0A2A9MCQ7_BESBE</name>
<proteinExistence type="predicted"/>
<keyword evidence="15" id="KW-1185">Reference proteome</keyword>
<dbReference type="Proteomes" id="UP000224006">
    <property type="component" value="Chromosome IV"/>
</dbReference>
<evidence type="ECO:0000256" key="6">
    <source>
        <dbReference type="ARBA" id="ARBA00022837"/>
    </source>
</evidence>
<feature type="region of interest" description="Disordered" evidence="10">
    <location>
        <begin position="2661"/>
        <end position="2709"/>
    </location>
</feature>
<comment type="caution">
    <text evidence="14">The sequence shown here is derived from an EMBL/GenBank/DDBJ whole genome shotgun (WGS) entry which is preliminary data.</text>
</comment>
<dbReference type="InterPro" id="IPR005077">
    <property type="entry name" value="Peptidase_C11"/>
</dbReference>
<feature type="compositionally biased region" description="Basic and acidic residues" evidence="10">
    <location>
        <begin position="1939"/>
        <end position="1952"/>
    </location>
</feature>
<keyword evidence="8" id="KW-0325">Glycoprotein</keyword>
<dbReference type="PROSITE" id="PS01186">
    <property type="entry name" value="EGF_2"/>
    <property type="match status" value="1"/>
</dbReference>
<feature type="compositionally biased region" description="Basic and acidic residues" evidence="10">
    <location>
        <begin position="1529"/>
        <end position="1539"/>
    </location>
</feature>
<feature type="compositionally biased region" description="Basic and acidic residues" evidence="10">
    <location>
        <begin position="2272"/>
        <end position="2292"/>
    </location>
</feature>
<feature type="region of interest" description="Disordered" evidence="10">
    <location>
        <begin position="428"/>
        <end position="454"/>
    </location>
</feature>
<feature type="region of interest" description="Disordered" evidence="10">
    <location>
        <begin position="1360"/>
        <end position="1404"/>
    </location>
</feature>
<dbReference type="FunFam" id="2.10.25.10:FF:000038">
    <property type="entry name" value="Fibrillin 2"/>
    <property type="match status" value="2"/>
</dbReference>